<comment type="caution">
    <text evidence="15">The sequence shown here is derived from an EMBL/GenBank/DDBJ whole genome shotgun (WGS) entry which is preliminary data.</text>
</comment>
<evidence type="ECO:0000259" key="14">
    <source>
        <dbReference type="PROSITE" id="PS50885"/>
    </source>
</evidence>
<keyword evidence="6" id="KW-0547">Nucleotide-binding</keyword>
<evidence type="ECO:0000256" key="4">
    <source>
        <dbReference type="ARBA" id="ARBA00022679"/>
    </source>
</evidence>
<reference evidence="15 16" key="1">
    <citation type="submission" date="2018-04" db="EMBL/GenBank/DDBJ databases">
        <title>Genomic Encyclopedia of Archaeal and Bacterial Type Strains, Phase II (KMG-II): from individual species to whole genera.</title>
        <authorList>
            <person name="Goeker M."/>
        </authorList>
    </citation>
    <scope>NUCLEOTIDE SEQUENCE [LARGE SCALE GENOMIC DNA]</scope>
    <source>
        <strain evidence="15 16">DSM 45787</strain>
    </source>
</reference>
<feature type="region of interest" description="Disordered" evidence="12">
    <location>
        <begin position="142"/>
        <end position="167"/>
    </location>
</feature>
<evidence type="ECO:0000256" key="12">
    <source>
        <dbReference type="SAM" id="MobiDB-lite"/>
    </source>
</evidence>
<keyword evidence="10" id="KW-0902">Two-component regulatory system</keyword>
<keyword evidence="11 13" id="KW-0472">Membrane</keyword>
<dbReference type="GO" id="GO:0005886">
    <property type="term" value="C:plasma membrane"/>
    <property type="evidence" value="ECO:0007669"/>
    <property type="project" value="UniProtKB-SubCell"/>
</dbReference>
<keyword evidence="16" id="KW-1185">Reference proteome</keyword>
<dbReference type="GO" id="GO:0005524">
    <property type="term" value="F:ATP binding"/>
    <property type="evidence" value="ECO:0007669"/>
    <property type="project" value="UniProtKB-KW"/>
</dbReference>
<keyword evidence="7" id="KW-0418">Kinase</keyword>
<keyword evidence="5 13" id="KW-0812">Transmembrane</keyword>
<dbReference type="InterPro" id="IPR003660">
    <property type="entry name" value="HAMP_dom"/>
</dbReference>
<keyword evidence="3" id="KW-0597">Phosphoprotein</keyword>
<evidence type="ECO:0000256" key="6">
    <source>
        <dbReference type="ARBA" id="ARBA00022741"/>
    </source>
</evidence>
<keyword evidence="9 13" id="KW-1133">Transmembrane helix</keyword>
<evidence type="ECO:0000256" key="1">
    <source>
        <dbReference type="ARBA" id="ARBA00004651"/>
    </source>
</evidence>
<dbReference type="InterPro" id="IPR050640">
    <property type="entry name" value="Bact_2-comp_sensor_kinase"/>
</dbReference>
<dbReference type="PANTHER" id="PTHR34220:SF11">
    <property type="entry name" value="SENSOR PROTEIN KINASE HPTS"/>
    <property type="match status" value="1"/>
</dbReference>
<keyword evidence="8" id="KW-0067">ATP-binding</keyword>
<dbReference type="PROSITE" id="PS50885">
    <property type="entry name" value="HAMP"/>
    <property type="match status" value="1"/>
</dbReference>
<dbReference type="InterPro" id="IPR036890">
    <property type="entry name" value="HATPase_C_sf"/>
</dbReference>
<gene>
    <name evidence="15" type="ORF">C8P63_1544</name>
</gene>
<comment type="subcellular location">
    <subcellularLocation>
        <location evidence="1">Cell membrane</location>
        <topology evidence="1">Multi-pass membrane protein</topology>
    </subcellularLocation>
</comment>
<dbReference type="InterPro" id="IPR010559">
    <property type="entry name" value="Sig_transdc_His_kin_internal"/>
</dbReference>
<organism evidence="15 16">
    <name type="scientific">Melghirimyces profundicolus</name>
    <dbReference type="NCBI Taxonomy" id="1242148"/>
    <lineage>
        <taxon>Bacteria</taxon>
        <taxon>Bacillati</taxon>
        <taxon>Bacillota</taxon>
        <taxon>Bacilli</taxon>
        <taxon>Bacillales</taxon>
        <taxon>Thermoactinomycetaceae</taxon>
        <taxon>Melghirimyces</taxon>
    </lineage>
</organism>
<dbReference type="Proteomes" id="UP000244240">
    <property type="component" value="Unassembled WGS sequence"/>
</dbReference>
<evidence type="ECO:0000256" key="5">
    <source>
        <dbReference type="ARBA" id="ARBA00022692"/>
    </source>
</evidence>
<dbReference type="Pfam" id="PF02518">
    <property type="entry name" value="HATPase_c"/>
    <property type="match status" value="1"/>
</dbReference>
<dbReference type="GO" id="GO:0000155">
    <property type="term" value="F:phosphorelay sensor kinase activity"/>
    <property type="evidence" value="ECO:0007669"/>
    <property type="project" value="InterPro"/>
</dbReference>
<feature type="domain" description="HAMP" evidence="14">
    <location>
        <begin position="239"/>
        <end position="291"/>
    </location>
</feature>
<evidence type="ECO:0000313" key="16">
    <source>
        <dbReference type="Proteomes" id="UP000244240"/>
    </source>
</evidence>
<feature type="transmembrane region" description="Helical" evidence="13">
    <location>
        <begin position="221"/>
        <end position="241"/>
    </location>
</feature>
<dbReference type="SUPFAM" id="SSF158472">
    <property type="entry name" value="HAMP domain-like"/>
    <property type="match status" value="1"/>
</dbReference>
<accession>A0A2T6ATR9</accession>
<dbReference type="Gene3D" id="6.10.340.10">
    <property type="match status" value="1"/>
</dbReference>
<dbReference type="RefSeq" id="WP_108026864.1">
    <property type="nucleotide sequence ID" value="NZ_QBKR01000054.1"/>
</dbReference>
<keyword evidence="2" id="KW-1003">Cell membrane</keyword>
<dbReference type="Pfam" id="PF00672">
    <property type="entry name" value="HAMP"/>
    <property type="match status" value="1"/>
</dbReference>
<protein>
    <submittedName>
        <fullName evidence="15">HAMP domain-containing protein</fullName>
    </submittedName>
</protein>
<name>A0A2T6ATR9_9BACL</name>
<dbReference type="Gene3D" id="3.30.565.10">
    <property type="entry name" value="Histidine kinase-like ATPase, C-terminal domain"/>
    <property type="match status" value="1"/>
</dbReference>
<proteinExistence type="predicted"/>
<dbReference type="EMBL" id="QBKR01000054">
    <property type="protein sequence ID" value="PTX47116.1"/>
    <property type="molecule type" value="Genomic_DNA"/>
</dbReference>
<evidence type="ECO:0000256" key="2">
    <source>
        <dbReference type="ARBA" id="ARBA00022475"/>
    </source>
</evidence>
<evidence type="ECO:0000256" key="11">
    <source>
        <dbReference type="ARBA" id="ARBA00023136"/>
    </source>
</evidence>
<dbReference type="AlphaFoldDB" id="A0A2T6ATR9"/>
<dbReference type="InterPro" id="IPR003594">
    <property type="entry name" value="HATPase_dom"/>
</dbReference>
<dbReference type="SUPFAM" id="SSF55874">
    <property type="entry name" value="ATPase domain of HSP90 chaperone/DNA topoisomerase II/histidine kinase"/>
    <property type="match status" value="1"/>
</dbReference>
<dbReference type="SMART" id="SM00304">
    <property type="entry name" value="HAMP"/>
    <property type="match status" value="1"/>
</dbReference>
<sequence>MKNSLTYKMIVYLLLATIVPIVTSSVITYQLTTHAAKDKAIAESQNLLFYGASNLVQYMEVIDKLSLSFYYDVSLGGTLYKVIEEGRNDYRSKMTIHQTLLRISNFLPDIYQVRLDILKNRKSYQMIDKNLILESTMIDPKNSKSPSEHGQVIPTHDSDPSGMKSGTSYTSKQVVSYYRPIYKIPKNNKLSTKYMDWIIVKGIPYHILYKDARSVALTNSLVYVALLAFLVISTIWISIHFTKPIKQLTRTITKIEQGNVHAELTTTRTDEVGVLIRRFQQMMSTINNLILREFRLELANKTNQLKALQAQINPHFLNNALQSIGTLALQRKERKIYSLISSLGQMMNYQMLSSEIIVPFSDEVRYVQSYIELQKQRFEDELIVLQDYDKEALAVPIPKMILQPLVENYFKHGFLSNNVPGQLCISAVITEKNRLKVVVEDNGPGIEESERLMLQTRLDTLENHWIHEVSDKRIGLTNVLSRLRLYCGPDASMEIVPRSTGGLCVTLIIPVIGDGNFENK</sequence>
<evidence type="ECO:0000256" key="8">
    <source>
        <dbReference type="ARBA" id="ARBA00022840"/>
    </source>
</evidence>
<evidence type="ECO:0000256" key="3">
    <source>
        <dbReference type="ARBA" id="ARBA00022553"/>
    </source>
</evidence>
<evidence type="ECO:0000313" key="15">
    <source>
        <dbReference type="EMBL" id="PTX47116.1"/>
    </source>
</evidence>
<dbReference type="Pfam" id="PF06580">
    <property type="entry name" value="His_kinase"/>
    <property type="match status" value="1"/>
</dbReference>
<evidence type="ECO:0000256" key="10">
    <source>
        <dbReference type="ARBA" id="ARBA00023012"/>
    </source>
</evidence>
<evidence type="ECO:0000256" key="7">
    <source>
        <dbReference type="ARBA" id="ARBA00022777"/>
    </source>
</evidence>
<evidence type="ECO:0000256" key="9">
    <source>
        <dbReference type="ARBA" id="ARBA00022989"/>
    </source>
</evidence>
<keyword evidence="4" id="KW-0808">Transferase</keyword>
<dbReference type="PANTHER" id="PTHR34220">
    <property type="entry name" value="SENSOR HISTIDINE KINASE YPDA"/>
    <property type="match status" value="1"/>
</dbReference>
<dbReference type="CDD" id="cd06225">
    <property type="entry name" value="HAMP"/>
    <property type="match status" value="1"/>
</dbReference>
<evidence type="ECO:0000256" key="13">
    <source>
        <dbReference type="SAM" id="Phobius"/>
    </source>
</evidence>
<dbReference type="OrthoDB" id="9776552at2"/>